<accession>A0A6A7AYU6</accession>
<organism evidence="2 3">
    <name type="scientific">Plenodomus tracheiphilus IPT5</name>
    <dbReference type="NCBI Taxonomy" id="1408161"/>
    <lineage>
        <taxon>Eukaryota</taxon>
        <taxon>Fungi</taxon>
        <taxon>Dikarya</taxon>
        <taxon>Ascomycota</taxon>
        <taxon>Pezizomycotina</taxon>
        <taxon>Dothideomycetes</taxon>
        <taxon>Pleosporomycetidae</taxon>
        <taxon>Pleosporales</taxon>
        <taxon>Pleosporineae</taxon>
        <taxon>Leptosphaeriaceae</taxon>
        <taxon>Plenodomus</taxon>
    </lineage>
</organism>
<dbReference type="OrthoDB" id="3176171at2759"/>
<evidence type="ECO:0000313" key="3">
    <source>
        <dbReference type="Proteomes" id="UP000799423"/>
    </source>
</evidence>
<feature type="region of interest" description="Disordered" evidence="1">
    <location>
        <begin position="70"/>
        <end position="148"/>
    </location>
</feature>
<evidence type="ECO:0000256" key="1">
    <source>
        <dbReference type="SAM" id="MobiDB-lite"/>
    </source>
</evidence>
<name>A0A6A7AYU6_9PLEO</name>
<keyword evidence="3" id="KW-1185">Reference proteome</keyword>
<sequence length="148" mass="15895">MTDSVNSFVQGYNVLILAYGQSGAASTQDQPEPRLTPHRSFSGDSPGAYEAAEHACCASIPHCTYSEPAGVRLSTSEYPIRRHSNLGDKPEGEAGQSGEEQTSDDKNEGGHDGQHDEDDDDEDNPFANSFLGRNSASQGRKTNHSSSY</sequence>
<feature type="region of interest" description="Disordered" evidence="1">
    <location>
        <begin position="25"/>
        <end position="50"/>
    </location>
</feature>
<feature type="compositionally biased region" description="Basic and acidic residues" evidence="1">
    <location>
        <begin position="103"/>
        <end position="114"/>
    </location>
</feature>
<gene>
    <name evidence="2" type="ORF">T440DRAFT_480803</name>
</gene>
<dbReference type="Proteomes" id="UP000799423">
    <property type="component" value="Unassembled WGS sequence"/>
</dbReference>
<proteinExistence type="predicted"/>
<dbReference type="AlphaFoldDB" id="A0A6A7AYU6"/>
<dbReference type="EMBL" id="MU006317">
    <property type="protein sequence ID" value="KAF2848466.1"/>
    <property type="molecule type" value="Genomic_DNA"/>
</dbReference>
<reference evidence="2" key="1">
    <citation type="submission" date="2020-01" db="EMBL/GenBank/DDBJ databases">
        <authorList>
            <consortium name="DOE Joint Genome Institute"/>
            <person name="Haridas S."/>
            <person name="Albert R."/>
            <person name="Binder M."/>
            <person name="Bloem J."/>
            <person name="Labutti K."/>
            <person name="Salamov A."/>
            <person name="Andreopoulos B."/>
            <person name="Baker S.E."/>
            <person name="Barry K."/>
            <person name="Bills G."/>
            <person name="Bluhm B.H."/>
            <person name="Cannon C."/>
            <person name="Castanera R."/>
            <person name="Culley D.E."/>
            <person name="Daum C."/>
            <person name="Ezra D."/>
            <person name="Gonzalez J.B."/>
            <person name="Henrissat B."/>
            <person name="Kuo A."/>
            <person name="Liang C."/>
            <person name="Lipzen A."/>
            <person name="Lutzoni F."/>
            <person name="Magnuson J."/>
            <person name="Mondo S."/>
            <person name="Nolan M."/>
            <person name="Ohm R."/>
            <person name="Pangilinan J."/>
            <person name="Park H.-J."/>
            <person name="Ramirez L."/>
            <person name="Alfaro M."/>
            <person name="Sun H."/>
            <person name="Tritt A."/>
            <person name="Yoshinaga Y."/>
            <person name="Zwiers L.-H."/>
            <person name="Turgeon B.G."/>
            <person name="Goodwin S.B."/>
            <person name="Spatafora J.W."/>
            <person name="Crous P.W."/>
            <person name="Grigoriev I.V."/>
        </authorList>
    </citation>
    <scope>NUCLEOTIDE SEQUENCE</scope>
    <source>
        <strain evidence="2">IPT5</strain>
    </source>
</reference>
<feature type="compositionally biased region" description="Polar residues" evidence="1">
    <location>
        <begin position="131"/>
        <end position="148"/>
    </location>
</feature>
<feature type="compositionally biased region" description="Acidic residues" evidence="1">
    <location>
        <begin position="115"/>
        <end position="124"/>
    </location>
</feature>
<evidence type="ECO:0000313" key="2">
    <source>
        <dbReference type="EMBL" id="KAF2848466.1"/>
    </source>
</evidence>
<protein>
    <submittedName>
        <fullName evidence="2">Uncharacterized protein</fullName>
    </submittedName>
</protein>